<comment type="similarity">
    <text evidence="3 12">Belongs to the thiolase-like superfamily. Thiolase family.</text>
</comment>
<dbReference type="InterPro" id="IPR020616">
    <property type="entry name" value="Thiolase_N"/>
</dbReference>
<dbReference type="SUPFAM" id="SSF53901">
    <property type="entry name" value="Thiolase-like"/>
    <property type="match status" value="2"/>
</dbReference>
<dbReference type="EMBL" id="JARQZJ010000032">
    <property type="protein sequence ID" value="KAK9874551.1"/>
    <property type="molecule type" value="Genomic_DNA"/>
</dbReference>
<evidence type="ECO:0000256" key="12">
    <source>
        <dbReference type="RuleBase" id="RU003557"/>
    </source>
</evidence>
<evidence type="ECO:0000256" key="1">
    <source>
        <dbReference type="ARBA" id="ARBA00004173"/>
    </source>
</evidence>
<evidence type="ECO:0000256" key="6">
    <source>
        <dbReference type="ARBA" id="ARBA00022679"/>
    </source>
</evidence>
<dbReference type="AlphaFoldDB" id="A0AAW1U1Z4"/>
<dbReference type="InterPro" id="IPR002155">
    <property type="entry name" value="Thiolase"/>
</dbReference>
<evidence type="ECO:0000256" key="11">
    <source>
        <dbReference type="ARBA" id="ARBA00023315"/>
    </source>
</evidence>
<protein>
    <recommendedName>
        <fullName evidence="5">acetyl-CoA C-acetyltransferase</fullName>
        <ecNumber evidence="5">2.3.1.9</ecNumber>
    </recommendedName>
</protein>
<dbReference type="PROSITE" id="PS00098">
    <property type="entry name" value="THIOLASE_1"/>
    <property type="match status" value="1"/>
</dbReference>
<feature type="domain" description="Thiolase N-terminal" evidence="13">
    <location>
        <begin position="1"/>
        <end position="209"/>
    </location>
</feature>
<evidence type="ECO:0000256" key="3">
    <source>
        <dbReference type="ARBA" id="ARBA00010982"/>
    </source>
</evidence>
<dbReference type="Pfam" id="PF02803">
    <property type="entry name" value="Thiolase_C"/>
    <property type="match status" value="1"/>
</dbReference>
<dbReference type="InterPro" id="IPR016039">
    <property type="entry name" value="Thiolase-like"/>
</dbReference>
<evidence type="ECO:0000256" key="5">
    <source>
        <dbReference type="ARBA" id="ARBA00012705"/>
    </source>
</evidence>
<dbReference type="GO" id="GO:0003985">
    <property type="term" value="F:acetyl-CoA C-acetyltransferase activity"/>
    <property type="evidence" value="ECO:0007669"/>
    <property type="project" value="UniProtKB-EC"/>
</dbReference>
<dbReference type="GO" id="GO:0046872">
    <property type="term" value="F:metal ion binding"/>
    <property type="evidence" value="ECO:0007669"/>
    <property type="project" value="UniProtKB-KW"/>
</dbReference>
<dbReference type="EC" id="2.3.1.9" evidence="5"/>
<keyword evidence="7" id="KW-0479">Metal-binding</keyword>
<dbReference type="InterPro" id="IPR036249">
    <property type="entry name" value="Thioredoxin-like_sf"/>
</dbReference>
<organism evidence="15 16">
    <name type="scientific">Henosepilachna vigintioctopunctata</name>
    <dbReference type="NCBI Taxonomy" id="420089"/>
    <lineage>
        <taxon>Eukaryota</taxon>
        <taxon>Metazoa</taxon>
        <taxon>Ecdysozoa</taxon>
        <taxon>Arthropoda</taxon>
        <taxon>Hexapoda</taxon>
        <taxon>Insecta</taxon>
        <taxon>Pterygota</taxon>
        <taxon>Neoptera</taxon>
        <taxon>Endopterygota</taxon>
        <taxon>Coleoptera</taxon>
        <taxon>Polyphaga</taxon>
        <taxon>Cucujiformia</taxon>
        <taxon>Coccinelloidea</taxon>
        <taxon>Coccinellidae</taxon>
        <taxon>Epilachninae</taxon>
        <taxon>Epilachnini</taxon>
        <taxon>Henosepilachna</taxon>
    </lineage>
</organism>
<dbReference type="PROSITE" id="PS00737">
    <property type="entry name" value="THIOLASE_2"/>
    <property type="match status" value="1"/>
</dbReference>
<dbReference type="InterPro" id="IPR020613">
    <property type="entry name" value="Thiolase_CS"/>
</dbReference>
<evidence type="ECO:0000313" key="15">
    <source>
        <dbReference type="EMBL" id="KAK9874551.1"/>
    </source>
</evidence>
<keyword evidence="8" id="KW-0809">Transit peptide</keyword>
<evidence type="ECO:0000256" key="8">
    <source>
        <dbReference type="ARBA" id="ARBA00022946"/>
    </source>
</evidence>
<evidence type="ECO:0000256" key="4">
    <source>
        <dbReference type="ARBA" id="ARBA00011881"/>
    </source>
</evidence>
<gene>
    <name evidence="15" type="ORF">WA026_005389</name>
</gene>
<evidence type="ECO:0000259" key="13">
    <source>
        <dbReference type="Pfam" id="PF00108"/>
    </source>
</evidence>
<keyword evidence="10" id="KW-0496">Mitochondrion</keyword>
<dbReference type="PANTHER" id="PTHR18919">
    <property type="entry name" value="ACETYL-COA C-ACYLTRANSFERASE"/>
    <property type="match status" value="1"/>
</dbReference>
<dbReference type="FunFam" id="3.40.47.10:FF:000007">
    <property type="entry name" value="acetyl-CoA acetyltransferase, mitochondrial"/>
    <property type="match status" value="1"/>
</dbReference>
<evidence type="ECO:0000256" key="9">
    <source>
        <dbReference type="ARBA" id="ARBA00022958"/>
    </source>
</evidence>
<dbReference type="GO" id="GO:0005739">
    <property type="term" value="C:mitochondrion"/>
    <property type="evidence" value="ECO:0007669"/>
    <property type="project" value="UniProtKB-SubCell"/>
</dbReference>
<dbReference type="PROSITE" id="PS00099">
    <property type="entry name" value="THIOLASE_3"/>
    <property type="match status" value="1"/>
</dbReference>
<dbReference type="Gene3D" id="3.40.47.10">
    <property type="match status" value="1"/>
</dbReference>
<evidence type="ECO:0000313" key="16">
    <source>
        <dbReference type="Proteomes" id="UP001431783"/>
    </source>
</evidence>
<evidence type="ECO:0000256" key="10">
    <source>
        <dbReference type="ARBA" id="ARBA00023128"/>
    </source>
</evidence>
<sequence length="428" mass="46551">MGHVCQGGAGQAPTRQASIFAGLPKSTICTTINKVCASGMKSIMFASQALQTGHQEVVLAGGMESMSNVPYYMKRGPTPYGGVNLIDGIVLDGLTDVYNKFHMGNCAENTAKKLSISRQEQDEYGMNSYKRSAAAWQNKVFASELVPVKVPQKKGAPDLIFTEDEEYKRVNFEKFTKLSTVFQKENGTVTAGNASTLNDGAAALVLASKDAVQRLNLKPLAKIVGFADGATDPVDFPIAPAVAIPKLLDVTGVKKDDVALWEINEAFSVVAVANQKLLELDPAKVNIHGGAVSLGHPIGMSGARIVVHLVHALKSGEKGVAAICNGGGGASSIMVERLPLELPTGQLPKLTLFTKDQCPMCDSLKQELEPFWNRVLFESVDITKKENVRWLRLYRYEIPVLFLNGQYLCKHRLNKDLLMKRLECLERT</sequence>
<dbReference type="GO" id="GO:0006635">
    <property type="term" value="P:fatty acid beta-oxidation"/>
    <property type="evidence" value="ECO:0007669"/>
    <property type="project" value="TreeGrafter"/>
</dbReference>
<evidence type="ECO:0000256" key="7">
    <source>
        <dbReference type="ARBA" id="ARBA00022723"/>
    </source>
</evidence>
<evidence type="ECO:0000259" key="14">
    <source>
        <dbReference type="Pfam" id="PF02803"/>
    </source>
</evidence>
<dbReference type="InterPro" id="IPR020610">
    <property type="entry name" value="Thiolase_AS"/>
</dbReference>
<dbReference type="Pfam" id="PF05768">
    <property type="entry name" value="Glrx-like"/>
    <property type="match status" value="1"/>
</dbReference>
<evidence type="ECO:0000256" key="2">
    <source>
        <dbReference type="ARBA" id="ARBA00005189"/>
    </source>
</evidence>
<reference evidence="15 16" key="1">
    <citation type="submission" date="2023-03" db="EMBL/GenBank/DDBJ databases">
        <title>Genome insight into feeding habits of ladybird beetles.</title>
        <authorList>
            <person name="Li H.-S."/>
            <person name="Huang Y.-H."/>
            <person name="Pang H."/>
        </authorList>
    </citation>
    <scope>NUCLEOTIDE SEQUENCE [LARGE SCALE GENOMIC DNA]</scope>
    <source>
        <strain evidence="15">SYSU_2023b</strain>
        <tissue evidence="15">Whole body</tissue>
    </source>
</reference>
<keyword evidence="6 12" id="KW-0808">Transferase</keyword>
<proteinExistence type="inferred from homology"/>
<keyword evidence="16" id="KW-1185">Reference proteome</keyword>
<name>A0AAW1U1Z4_9CUCU</name>
<dbReference type="Gene3D" id="3.40.30.10">
    <property type="entry name" value="Glutaredoxin"/>
    <property type="match status" value="1"/>
</dbReference>
<dbReference type="Pfam" id="PF00108">
    <property type="entry name" value="Thiolase_N"/>
    <property type="match status" value="1"/>
</dbReference>
<comment type="subcellular location">
    <subcellularLocation>
        <location evidence="1">Mitochondrion</location>
    </subcellularLocation>
</comment>
<dbReference type="SUPFAM" id="SSF52833">
    <property type="entry name" value="Thioredoxin-like"/>
    <property type="match status" value="1"/>
</dbReference>
<comment type="subunit">
    <text evidence="4">Homotetramer.</text>
</comment>
<keyword evidence="9" id="KW-0630">Potassium</keyword>
<dbReference type="Proteomes" id="UP001431783">
    <property type="component" value="Unassembled WGS sequence"/>
</dbReference>
<accession>A0AAW1U1Z4</accession>
<feature type="domain" description="Thiolase C-terminal" evidence="14">
    <location>
        <begin position="217"/>
        <end position="337"/>
    </location>
</feature>
<comment type="caution">
    <text evidence="15">The sequence shown here is derived from an EMBL/GenBank/DDBJ whole genome shotgun (WGS) entry which is preliminary data.</text>
</comment>
<dbReference type="NCBIfam" id="TIGR01930">
    <property type="entry name" value="AcCoA-C-Actrans"/>
    <property type="match status" value="1"/>
</dbReference>
<keyword evidence="11 12" id="KW-0012">Acyltransferase</keyword>
<comment type="pathway">
    <text evidence="2">Lipid metabolism.</text>
</comment>
<dbReference type="PANTHER" id="PTHR18919:SF156">
    <property type="entry name" value="ACETYL-COA ACETYLTRANSFERASE, MITOCHONDRIAL"/>
    <property type="match status" value="1"/>
</dbReference>
<dbReference type="CDD" id="cd00751">
    <property type="entry name" value="thiolase"/>
    <property type="match status" value="1"/>
</dbReference>
<dbReference type="InterPro" id="IPR008554">
    <property type="entry name" value="Glutaredoxin-like"/>
</dbReference>
<dbReference type="InterPro" id="IPR020615">
    <property type="entry name" value="Thiolase_acyl_enz_int_AS"/>
</dbReference>
<dbReference type="InterPro" id="IPR020617">
    <property type="entry name" value="Thiolase_C"/>
</dbReference>